<sequence length="62" mass="6256">MCYPVTCATCGKTTWDGCGQHVDSVRAQVPAAQWCGGHAGATASTAQAAPAQGFLGKLFGGR</sequence>
<reference evidence="1 2" key="1">
    <citation type="submission" date="2021-01" db="EMBL/GenBank/DDBJ databases">
        <title>Whole genome shotgun sequence of Cellulomonas oligotrophica NBRC 109435.</title>
        <authorList>
            <person name="Komaki H."/>
            <person name="Tamura T."/>
        </authorList>
    </citation>
    <scope>NUCLEOTIDE SEQUENCE [LARGE SCALE GENOMIC DNA]</scope>
    <source>
        <strain evidence="1 2">NBRC 109435</strain>
    </source>
</reference>
<name>A0ABQ4DAG1_9CELL</name>
<dbReference type="Proteomes" id="UP000618382">
    <property type="component" value="Unassembled WGS sequence"/>
</dbReference>
<proteinExistence type="predicted"/>
<protein>
    <submittedName>
        <fullName evidence="1">Uncharacterized protein</fullName>
    </submittedName>
</protein>
<evidence type="ECO:0000313" key="2">
    <source>
        <dbReference type="Proteomes" id="UP000618382"/>
    </source>
</evidence>
<dbReference type="PANTHER" id="PTHR34724:SF2">
    <property type="entry name" value="OS12G0596101 PROTEIN"/>
    <property type="match status" value="1"/>
</dbReference>
<gene>
    <name evidence="1" type="ORF">Col01nite_15770</name>
</gene>
<dbReference type="EMBL" id="BONN01000003">
    <property type="protein sequence ID" value="GIG32418.1"/>
    <property type="molecule type" value="Genomic_DNA"/>
</dbReference>
<evidence type="ECO:0000313" key="1">
    <source>
        <dbReference type="EMBL" id="GIG32418.1"/>
    </source>
</evidence>
<comment type="caution">
    <text evidence="1">The sequence shown here is derived from an EMBL/GenBank/DDBJ whole genome shotgun (WGS) entry which is preliminary data.</text>
</comment>
<accession>A0ABQ4DAG1</accession>
<keyword evidence="2" id="KW-1185">Reference proteome</keyword>
<dbReference type="PANTHER" id="PTHR34724">
    <property type="entry name" value="OS12G0596101 PROTEIN"/>
    <property type="match status" value="1"/>
</dbReference>
<organism evidence="1 2">
    <name type="scientific">Cellulomonas oligotrophica</name>
    <dbReference type="NCBI Taxonomy" id="931536"/>
    <lineage>
        <taxon>Bacteria</taxon>
        <taxon>Bacillati</taxon>
        <taxon>Actinomycetota</taxon>
        <taxon>Actinomycetes</taxon>
        <taxon>Micrococcales</taxon>
        <taxon>Cellulomonadaceae</taxon>
        <taxon>Cellulomonas</taxon>
    </lineage>
</organism>